<reference evidence="2 3" key="1">
    <citation type="journal article" date="2014" name="PLoS Genet.">
        <title>Phylogenetically driven sequencing of extremely halophilic archaea reveals strategies for static and dynamic osmo-response.</title>
        <authorList>
            <person name="Becker E.A."/>
            <person name="Seitzer P.M."/>
            <person name="Tritt A."/>
            <person name="Larsen D."/>
            <person name="Krusor M."/>
            <person name="Yao A.I."/>
            <person name="Wu D."/>
            <person name="Madern D."/>
            <person name="Eisen J.A."/>
            <person name="Darling A.E."/>
            <person name="Facciotti M.T."/>
        </authorList>
    </citation>
    <scope>NUCLEOTIDE SEQUENCE [LARGE SCALE GENOMIC DNA]</scope>
    <source>
        <strain evidence="2 3">DSM 10524</strain>
    </source>
</reference>
<dbReference type="RefSeq" id="WP_005554086.1">
    <property type="nucleotide sequence ID" value="NZ_AOIB01000013.1"/>
</dbReference>
<dbReference type="EMBL" id="AOIB01000013">
    <property type="protein sequence ID" value="ELY60523.1"/>
    <property type="molecule type" value="Genomic_DNA"/>
</dbReference>
<proteinExistence type="predicted"/>
<dbReference type="eggNOG" id="arCOG08891">
    <property type="taxonomic scope" value="Archaea"/>
</dbReference>
<gene>
    <name evidence="2" type="ORF">C491_04475</name>
</gene>
<evidence type="ECO:0000313" key="3">
    <source>
        <dbReference type="Proteomes" id="UP000011688"/>
    </source>
</evidence>
<evidence type="ECO:0000313" key="2">
    <source>
        <dbReference type="EMBL" id="ELY60523.1"/>
    </source>
</evidence>
<feature type="transmembrane region" description="Helical" evidence="1">
    <location>
        <begin position="65"/>
        <end position="86"/>
    </location>
</feature>
<sequence>MGTEPKPDGGTAAEVDREELYAVVRTAVRDALLDVVGTVALLGFALLFVATGVRGLLEVAGTTGAVVSLALVVLGFAIAAVALDLVPSIRG</sequence>
<keyword evidence="1" id="KW-1133">Transmembrane helix</keyword>
<feature type="transmembrane region" description="Helical" evidence="1">
    <location>
        <begin position="31"/>
        <end position="53"/>
    </location>
</feature>
<organism evidence="2 3">
    <name type="scientific">Natronococcus amylolyticus DSM 10524</name>
    <dbReference type="NCBI Taxonomy" id="1227497"/>
    <lineage>
        <taxon>Archaea</taxon>
        <taxon>Methanobacteriati</taxon>
        <taxon>Methanobacteriota</taxon>
        <taxon>Stenosarchaea group</taxon>
        <taxon>Halobacteria</taxon>
        <taxon>Halobacteriales</taxon>
        <taxon>Natrialbaceae</taxon>
        <taxon>Natronococcus</taxon>
    </lineage>
</organism>
<keyword evidence="1" id="KW-0812">Transmembrane</keyword>
<comment type="caution">
    <text evidence="2">The sequence shown here is derived from an EMBL/GenBank/DDBJ whole genome shotgun (WGS) entry which is preliminary data.</text>
</comment>
<name>L9XIP3_9EURY</name>
<accession>L9XIP3</accession>
<dbReference type="AlphaFoldDB" id="L9XIP3"/>
<dbReference type="OrthoDB" id="199035at2157"/>
<keyword evidence="1" id="KW-0472">Membrane</keyword>
<keyword evidence="3" id="KW-1185">Reference proteome</keyword>
<dbReference type="Proteomes" id="UP000011688">
    <property type="component" value="Unassembled WGS sequence"/>
</dbReference>
<evidence type="ECO:0000256" key="1">
    <source>
        <dbReference type="SAM" id="Phobius"/>
    </source>
</evidence>
<protein>
    <submittedName>
        <fullName evidence="2">Uncharacterized protein</fullName>
    </submittedName>
</protein>